<keyword evidence="8" id="KW-1185">Reference proteome</keyword>
<protein>
    <submittedName>
        <fullName evidence="7">LacI family transcriptional regulator</fullName>
    </submittedName>
</protein>
<evidence type="ECO:0000256" key="5">
    <source>
        <dbReference type="SAM" id="MobiDB-lite"/>
    </source>
</evidence>
<evidence type="ECO:0000313" key="7">
    <source>
        <dbReference type="EMBL" id="NVM96731.1"/>
    </source>
</evidence>
<gene>
    <name evidence="7" type="ORF">G6034_17830</name>
</gene>
<proteinExistence type="predicted"/>
<sequence length="383" mass="41197">MLNKSNNPTVQHQGNGKPAGEVLKKHPATATGSGRGGNPTIRQVAASSGVSIATVSAVINGTRYVSADTAARVNAAIAATGYRPNRLARGLSSSRTRTVGILMPTILSPTAPLLLKSAADALHAHGFSVMFSNTEMRASWEREATEFMFDSQVDGLLTVPATGDSSALELFSRARKPVVLMLHGIKDNTMYDVVRSGNFKGSFDAVSHLIDQGSTRIALLALPPDTLSETERIDGYKTALMAAGMTPEPELIQVGAPSESGLSERDGFDLTRKLMELPAPPNAIFAMNQYMAIGCLAALKELRLRVPEDIAVVGYDDLIWTKHLQPALSTVSQQIEEIGRLAAERLIHRLNDEEDPVAATSVTVDTKLIIRASSDRHRELHRQ</sequence>
<dbReference type="InterPro" id="IPR028082">
    <property type="entry name" value="Peripla_BP_I"/>
</dbReference>
<dbReference type="InterPro" id="IPR000843">
    <property type="entry name" value="HTH_LacI"/>
</dbReference>
<organism evidence="7 8">
    <name type="scientific">Arthrobacter wenxiniae</name>
    <dbReference type="NCBI Taxonomy" id="2713570"/>
    <lineage>
        <taxon>Bacteria</taxon>
        <taxon>Bacillati</taxon>
        <taxon>Actinomycetota</taxon>
        <taxon>Actinomycetes</taxon>
        <taxon>Micrococcales</taxon>
        <taxon>Micrococcaceae</taxon>
        <taxon>Arthrobacter</taxon>
    </lineage>
</organism>
<evidence type="ECO:0000256" key="1">
    <source>
        <dbReference type="ARBA" id="ARBA00022491"/>
    </source>
</evidence>
<evidence type="ECO:0000313" key="8">
    <source>
        <dbReference type="Proteomes" id="UP000543556"/>
    </source>
</evidence>
<dbReference type="Pfam" id="PF00356">
    <property type="entry name" value="LacI"/>
    <property type="match status" value="1"/>
</dbReference>
<dbReference type="AlphaFoldDB" id="A0A7Y7M1H2"/>
<dbReference type="SUPFAM" id="SSF53822">
    <property type="entry name" value="Periplasmic binding protein-like I"/>
    <property type="match status" value="1"/>
</dbReference>
<evidence type="ECO:0000259" key="6">
    <source>
        <dbReference type="PROSITE" id="PS50932"/>
    </source>
</evidence>
<evidence type="ECO:0000256" key="4">
    <source>
        <dbReference type="ARBA" id="ARBA00023163"/>
    </source>
</evidence>
<dbReference type="Gene3D" id="3.40.50.2300">
    <property type="match status" value="2"/>
</dbReference>
<evidence type="ECO:0000256" key="2">
    <source>
        <dbReference type="ARBA" id="ARBA00023015"/>
    </source>
</evidence>
<feature type="compositionally biased region" description="Polar residues" evidence="5">
    <location>
        <begin position="1"/>
        <end position="14"/>
    </location>
</feature>
<dbReference type="PANTHER" id="PTHR30146:SF148">
    <property type="entry name" value="HTH-TYPE TRANSCRIPTIONAL REPRESSOR PURR-RELATED"/>
    <property type="match status" value="1"/>
</dbReference>
<feature type="domain" description="HTH lacI-type" evidence="6">
    <location>
        <begin position="39"/>
        <end position="93"/>
    </location>
</feature>
<dbReference type="RefSeq" id="WP_176636447.1">
    <property type="nucleotide sequence ID" value="NZ_JAAMFM010000039.1"/>
</dbReference>
<accession>A0A7Y7M1H2</accession>
<comment type="caution">
    <text evidence="7">The sequence shown here is derived from an EMBL/GenBank/DDBJ whole genome shotgun (WGS) entry which is preliminary data.</text>
</comment>
<reference evidence="7 8" key="1">
    <citation type="submission" date="2020-02" db="EMBL/GenBank/DDBJ databases">
        <title>Genome sequence of strain AETb3-4.</title>
        <authorList>
            <person name="Gao J."/>
            <person name="Zhang X."/>
        </authorList>
    </citation>
    <scope>NUCLEOTIDE SEQUENCE [LARGE SCALE GENOMIC DNA]</scope>
    <source>
        <strain evidence="7 8">AETb3-4</strain>
    </source>
</reference>
<dbReference type="Gene3D" id="1.10.260.40">
    <property type="entry name" value="lambda repressor-like DNA-binding domains"/>
    <property type="match status" value="1"/>
</dbReference>
<dbReference type="Pfam" id="PF13377">
    <property type="entry name" value="Peripla_BP_3"/>
    <property type="match status" value="1"/>
</dbReference>
<dbReference type="GO" id="GO:0000976">
    <property type="term" value="F:transcription cis-regulatory region binding"/>
    <property type="evidence" value="ECO:0007669"/>
    <property type="project" value="TreeGrafter"/>
</dbReference>
<keyword evidence="3" id="KW-0238">DNA-binding</keyword>
<feature type="region of interest" description="Disordered" evidence="5">
    <location>
        <begin position="1"/>
        <end position="40"/>
    </location>
</feature>
<dbReference type="GO" id="GO:0003700">
    <property type="term" value="F:DNA-binding transcription factor activity"/>
    <property type="evidence" value="ECO:0007669"/>
    <property type="project" value="TreeGrafter"/>
</dbReference>
<keyword evidence="2" id="KW-0805">Transcription regulation</keyword>
<dbReference type="CDD" id="cd01392">
    <property type="entry name" value="HTH_LacI"/>
    <property type="match status" value="1"/>
</dbReference>
<dbReference type="InterPro" id="IPR010982">
    <property type="entry name" value="Lambda_DNA-bd_dom_sf"/>
</dbReference>
<dbReference type="SUPFAM" id="SSF47413">
    <property type="entry name" value="lambda repressor-like DNA-binding domains"/>
    <property type="match status" value="1"/>
</dbReference>
<keyword evidence="4" id="KW-0804">Transcription</keyword>
<keyword evidence="1" id="KW-0678">Repressor</keyword>
<dbReference type="PANTHER" id="PTHR30146">
    <property type="entry name" value="LACI-RELATED TRANSCRIPTIONAL REPRESSOR"/>
    <property type="match status" value="1"/>
</dbReference>
<dbReference type="InterPro" id="IPR046335">
    <property type="entry name" value="LacI/GalR-like_sensor"/>
</dbReference>
<name>A0A7Y7M1H2_9MICC</name>
<evidence type="ECO:0000256" key="3">
    <source>
        <dbReference type="ARBA" id="ARBA00023125"/>
    </source>
</evidence>
<dbReference type="Proteomes" id="UP000543556">
    <property type="component" value="Unassembled WGS sequence"/>
</dbReference>
<dbReference type="SMART" id="SM00354">
    <property type="entry name" value="HTH_LACI"/>
    <property type="match status" value="1"/>
</dbReference>
<dbReference type="EMBL" id="JAAMFM010000039">
    <property type="protein sequence ID" value="NVM96731.1"/>
    <property type="molecule type" value="Genomic_DNA"/>
</dbReference>
<dbReference type="CDD" id="cd06267">
    <property type="entry name" value="PBP1_LacI_sugar_binding-like"/>
    <property type="match status" value="1"/>
</dbReference>
<dbReference type="PROSITE" id="PS50932">
    <property type="entry name" value="HTH_LACI_2"/>
    <property type="match status" value="1"/>
</dbReference>